<keyword evidence="1" id="KW-0472">Membrane</keyword>
<dbReference type="EMBL" id="JBHSEP010000003">
    <property type="protein sequence ID" value="MFC4597888.1"/>
    <property type="molecule type" value="Genomic_DNA"/>
</dbReference>
<evidence type="ECO:0000256" key="1">
    <source>
        <dbReference type="SAM" id="Phobius"/>
    </source>
</evidence>
<keyword evidence="4" id="KW-1185">Reference proteome</keyword>
<dbReference type="RefSeq" id="WP_378093554.1">
    <property type="nucleotide sequence ID" value="NZ_JBHSEP010000003.1"/>
</dbReference>
<feature type="transmembrane region" description="Helical" evidence="1">
    <location>
        <begin position="7"/>
        <end position="25"/>
    </location>
</feature>
<evidence type="ECO:0000259" key="2">
    <source>
        <dbReference type="Pfam" id="PF00149"/>
    </source>
</evidence>
<organism evidence="3 4">
    <name type="scientific">Cohnella hongkongensis</name>
    <dbReference type="NCBI Taxonomy" id="178337"/>
    <lineage>
        <taxon>Bacteria</taxon>
        <taxon>Bacillati</taxon>
        <taxon>Bacillota</taxon>
        <taxon>Bacilli</taxon>
        <taxon>Bacillales</taxon>
        <taxon>Paenibacillaceae</taxon>
        <taxon>Cohnella</taxon>
    </lineage>
</organism>
<feature type="transmembrane region" description="Helical" evidence="1">
    <location>
        <begin position="79"/>
        <end position="106"/>
    </location>
</feature>
<reference evidence="4" key="1">
    <citation type="journal article" date="2019" name="Int. J. Syst. Evol. Microbiol.">
        <title>The Global Catalogue of Microorganisms (GCM) 10K type strain sequencing project: providing services to taxonomists for standard genome sequencing and annotation.</title>
        <authorList>
            <consortium name="The Broad Institute Genomics Platform"/>
            <consortium name="The Broad Institute Genome Sequencing Center for Infectious Disease"/>
            <person name="Wu L."/>
            <person name="Ma J."/>
        </authorList>
    </citation>
    <scope>NUCLEOTIDE SEQUENCE [LARGE SCALE GENOMIC DNA]</scope>
    <source>
        <strain evidence="4">CCUG 49571</strain>
    </source>
</reference>
<dbReference type="InterPro" id="IPR004843">
    <property type="entry name" value="Calcineurin-like_PHP"/>
</dbReference>
<dbReference type="InterPro" id="IPR029052">
    <property type="entry name" value="Metallo-depent_PP-like"/>
</dbReference>
<feature type="domain" description="Calcineurin-like phosphoesterase" evidence="2">
    <location>
        <begin position="159"/>
        <end position="326"/>
    </location>
</feature>
<gene>
    <name evidence="3" type="ORF">ACFO3S_06515</name>
</gene>
<dbReference type="Gene3D" id="3.60.21.10">
    <property type="match status" value="1"/>
</dbReference>
<dbReference type="CDD" id="cd07385">
    <property type="entry name" value="MPP_YkuE_C"/>
    <property type="match status" value="1"/>
</dbReference>
<sequence>MNIQPRFIVLVALLLTVYSGINYYIGWHLLEWADAAGIGLSPYGFWIPFALIAYGFVIGRIPLPIPLKPVGRLLKVTGSVYIFVMEIGLLLFLLADAVRLILWLTGGVPDAYTLYSGGGVLGAIAALLLFGSRNAWSPVVRSHELRVDKRGLEGRTEWTIAVASDIHLGNLVGRRHLRRLVERINAMKPDLILLPGDVIDDSIEPFLRNRMGEVLGQLRAEHGIYAVLGNHEYYGGHTEHYVEEMKGLGIRVLQDETAEVDGRLYVVGRKDKTAEASGPDGRLSVRELLRELDLRKPVLLMDHQPTQFAKAEEAGADVLLSGHTHRGQFWPNHLFTKRLFELDWGYMRKGAMHVVVSSGFGSWGPPVRLGSRSEIIRLKLILQAP</sequence>
<feature type="transmembrane region" description="Helical" evidence="1">
    <location>
        <begin position="112"/>
        <end position="131"/>
    </location>
</feature>
<feature type="transmembrane region" description="Helical" evidence="1">
    <location>
        <begin position="45"/>
        <end position="67"/>
    </location>
</feature>
<dbReference type="PANTHER" id="PTHR31302:SF0">
    <property type="entry name" value="TRANSMEMBRANE PROTEIN WITH METALLOPHOSPHOESTERASE DOMAIN"/>
    <property type="match status" value="1"/>
</dbReference>
<dbReference type="InterPro" id="IPR051158">
    <property type="entry name" value="Metallophosphoesterase_sf"/>
</dbReference>
<accession>A0ABV9F7C2</accession>
<keyword evidence="1" id="KW-1133">Transmembrane helix</keyword>
<keyword evidence="1" id="KW-0812">Transmembrane</keyword>
<evidence type="ECO:0000313" key="4">
    <source>
        <dbReference type="Proteomes" id="UP001596028"/>
    </source>
</evidence>
<dbReference type="Pfam" id="PF00149">
    <property type="entry name" value="Metallophos"/>
    <property type="match status" value="1"/>
</dbReference>
<name>A0ABV9F7C2_9BACL</name>
<dbReference type="SUPFAM" id="SSF56300">
    <property type="entry name" value="Metallo-dependent phosphatases"/>
    <property type="match status" value="1"/>
</dbReference>
<proteinExistence type="predicted"/>
<protein>
    <submittedName>
        <fullName evidence="3">Metallophosphoesterase</fullName>
    </submittedName>
</protein>
<evidence type="ECO:0000313" key="3">
    <source>
        <dbReference type="EMBL" id="MFC4597888.1"/>
    </source>
</evidence>
<dbReference type="PANTHER" id="PTHR31302">
    <property type="entry name" value="TRANSMEMBRANE PROTEIN WITH METALLOPHOSPHOESTERASE DOMAIN-RELATED"/>
    <property type="match status" value="1"/>
</dbReference>
<comment type="caution">
    <text evidence="3">The sequence shown here is derived from an EMBL/GenBank/DDBJ whole genome shotgun (WGS) entry which is preliminary data.</text>
</comment>
<dbReference type="Proteomes" id="UP001596028">
    <property type="component" value="Unassembled WGS sequence"/>
</dbReference>